<accession>A0AAE8SJC7</accession>
<evidence type="ECO:0000313" key="2">
    <source>
        <dbReference type="Proteomes" id="UP001187734"/>
    </source>
</evidence>
<comment type="caution">
    <text evidence="1">The sequence shown here is derived from an EMBL/GenBank/DDBJ whole genome shotgun (WGS) entry which is preliminary data.</text>
</comment>
<name>A0AAE8SJC7_9HYPO</name>
<protein>
    <submittedName>
        <fullName evidence="1">Uncharacterized protein</fullName>
    </submittedName>
</protein>
<dbReference type="Proteomes" id="UP001187734">
    <property type="component" value="Unassembled WGS sequence"/>
</dbReference>
<sequence length="74" mass="8443">MCHVTYIVLKCTCGATVPTGEQVVKKCKPVTNKKVCKGKTYSNHYRHFEAKVRRNRNDHFVCPECTPAELTASW</sequence>
<proteinExistence type="predicted"/>
<evidence type="ECO:0000313" key="1">
    <source>
        <dbReference type="EMBL" id="SPJ78955.1"/>
    </source>
</evidence>
<organism evidence="1 2">
    <name type="scientific">Fusarium torulosum</name>
    <dbReference type="NCBI Taxonomy" id="33205"/>
    <lineage>
        <taxon>Eukaryota</taxon>
        <taxon>Fungi</taxon>
        <taxon>Dikarya</taxon>
        <taxon>Ascomycota</taxon>
        <taxon>Pezizomycotina</taxon>
        <taxon>Sordariomycetes</taxon>
        <taxon>Hypocreomycetidae</taxon>
        <taxon>Hypocreales</taxon>
        <taxon>Nectriaceae</taxon>
        <taxon>Fusarium</taxon>
    </lineage>
</organism>
<gene>
    <name evidence="1" type="ORF">FTOL_07346</name>
</gene>
<keyword evidence="2" id="KW-1185">Reference proteome</keyword>
<reference evidence="1" key="1">
    <citation type="submission" date="2018-03" db="EMBL/GenBank/DDBJ databases">
        <authorList>
            <person name="Guldener U."/>
        </authorList>
    </citation>
    <scope>NUCLEOTIDE SEQUENCE</scope>
</reference>
<dbReference type="AlphaFoldDB" id="A0AAE8SJC7"/>
<dbReference type="EMBL" id="ONZP01000247">
    <property type="protein sequence ID" value="SPJ78955.1"/>
    <property type="molecule type" value="Genomic_DNA"/>
</dbReference>